<dbReference type="PANTHER" id="PTHR13370">
    <property type="entry name" value="RNA METHYLASE-RELATED"/>
    <property type="match status" value="1"/>
</dbReference>
<gene>
    <name evidence="6" type="ORF">F2Z29_13105</name>
    <name evidence="5" type="ORF">F3B44_06175</name>
</gene>
<dbReference type="AlphaFoldDB" id="A0A5M5PLZ6"/>
<dbReference type="Proteomes" id="UP000479773">
    <property type="component" value="Unassembled WGS sequence"/>
</dbReference>
<feature type="domain" description="DNA methylase N-4/N-6" evidence="4">
    <location>
        <begin position="26"/>
        <end position="268"/>
    </location>
</feature>
<dbReference type="InterPro" id="IPR002941">
    <property type="entry name" value="DNA_methylase_N4/N6"/>
</dbReference>
<evidence type="ECO:0000313" key="6">
    <source>
        <dbReference type="EMBL" id="KAA5172963.1"/>
    </source>
</evidence>
<protein>
    <recommendedName>
        <fullName evidence="3">Methyltransferase</fullName>
        <ecNumber evidence="3">2.1.1.-</ecNumber>
    </recommendedName>
</protein>
<dbReference type="EMBL" id="VWAW01000010">
    <property type="protein sequence ID" value="KAA5172963.1"/>
    <property type="molecule type" value="Genomic_DNA"/>
</dbReference>
<keyword evidence="1 5" id="KW-0489">Methyltransferase</keyword>
<dbReference type="GO" id="GO:0008170">
    <property type="term" value="F:N-methyltransferase activity"/>
    <property type="evidence" value="ECO:0007669"/>
    <property type="project" value="InterPro"/>
</dbReference>
<dbReference type="PANTHER" id="PTHR13370:SF3">
    <property type="entry name" value="TRNA (GUANINE(10)-N2)-METHYLTRANSFERASE HOMOLOG"/>
    <property type="match status" value="1"/>
</dbReference>
<keyword evidence="2 5" id="KW-0808">Transferase</keyword>
<organism evidence="5 8">
    <name type="scientific">Bacteroides fragilis</name>
    <dbReference type="NCBI Taxonomy" id="817"/>
    <lineage>
        <taxon>Bacteria</taxon>
        <taxon>Pseudomonadati</taxon>
        <taxon>Bacteroidota</taxon>
        <taxon>Bacteroidia</taxon>
        <taxon>Bacteroidales</taxon>
        <taxon>Bacteroidaceae</taxon>
        <taxon>Bacteroides</taxon>
    </lineage>
</organism>
<dbReference type="PRINTS" id="PR00508">
    <property type="entry name" value="S21N4MTFRASE"/>
</dbReference>
<evidence type="ECO:0000256" key="1">
    <source>
        <dbReference type="ARBA" id="ARBA00022603"/>
    </source>
</evidence>
<dbReference type="Proteomes" id="UP000436803">
    <property type="component" value="Unassembled WGS sequence"/>
</dbReference>
<dbReference type="EC" id="2.1.1.-" evidence="3"/>
<dbReference type="GO" id="GO:0009007">
    <property type="term" value="F:site-specific DNA-methyltransferase (adenine-specific) activity"/>
    <property type="evidence" value="ECO:0007669"/>
    <property type="project" value="TreeGrafter"/>
</dbReference>
<comment type="similarity">
    <text evidence="3">Belongs to the N(4)/N(6)-methyltransferase family.</text>
</comment>
<accession>A0A5M5PLZ6</accession>
<dbReference type="Gene3D" id="3.40.50.150">
    <property type="entry name" value="Vaccinia Virus protein VP39"/>
    <property type="match status" value="1"/>
</dbReference>
<dbReference type="InterPro" id="IPR001091">
    <property type="entry name" value="RM_Methyltransferase"/>
</dbReference>
<evidence type="ECO:0000259" key="4">
    <source>
        <dbReference type="Pfam" id="PF01555"/>
    </source>
</evidence>
<name>A0A5M5PLZ6_BACFG</name>
<evidence type="ECO:0000256" key="3">
    <source>
        <dbReference type="RuleBase" id="RU362026"/>
    </source>
</evidence>
<dbReference type="GO" id="GO:0005737">
    <property type="term" value="C:cytoplasm"/>
    <property type="evidence" value="ECO:0007669"/>
    <property type="project" value="TreeGrafter"/>
</dbReference>
<evidence type="ECO:0000313" key="8">
    <source>
        <dbReference type="Proteomes" id="UP000479773"/>
    </source>
</evidence>
<dbReference type="SUPFAM" id="SSF53335">
    <property type="entry name" value="S-adenosyl-L-methionine-dependent methyltransferases"/>
    <property type="match status" value="1"/>
</dbReference>
<dbReference type="InterPro" id="IPR029063">
    <property type="entry name" value="SAM-dependent_MTases_sf"/>
</dbReference>
<dbReference type="Pfam" id="PF01555">
    <property type="entry name" value="N6_N4_Mtase"/>
    <property type="match status" value="1"/>
</dbReference>
<sequence>MNSNKRFEVRCIDGAAGLMELPDKSVKLIYGSPPYPNANRNYGVWKTSEYIDKITPFLDAAVLKLRDDGFLVINVKANREKATSKMSARRSLVIEKLAILLEENWHLYCVDIEVWVKENPVPTGLRSACQDAYEQNLWFSKSPKWELNIDAIRRPYDESTIKKYQTLEYKPRGNGVTYVRKNKKIEPNPLGALPLNVISGSVSAKKDNHQAVQPQYLPEKYIKATTKEGDFVVDPWLGSGTTGVAALLLNRKFVGFDLFPEYVKESKKKLSSIIKNEGKSDKKKDRTS</sequence>
<evidence type="ECO:0000313" key="7">
    <source>
        <dbReference type="Proteomes" id="UP000436803"/>
    </source>
</evidence>
<evidence type="ECO:0000256" key="2">
    <source>
        <dbReference type="ARBA" id="ARBA00022679"/>
    </source>
</evidence>
<reference evidence="7 8" key="1">
    <citation type="journal article" date="2019" name="Nat. Med.">
        <title>A library of human gut bacterial isolates paired with longitudinal multiomics data enables mechanistic microbiome research.</title>
        <authorList>
            <person name="Poyet M."/>
            <person name="Groussin M."/>
            <person name="Gibbons S.M."/>
            <person name="Avila-Pacheco J."/>
            <person name="Jiang X."/>
            <person name="Kearney S.M."/>
            <person name="Perrotta A.R."/>
            <person name="Berdy B."/>
            <person name="Zhao S."/>
            <person name="Lieberman T.D."/>
            <person name="Swanson P.K."/>
            <person name="Smith M."/>
            <person name="Roesemann S."/>
            <person name="Alexander J.E."/>
            <person name="Rich S.A."/>
            <person name="Livny J."/>
            <person name="Vlamakis H."/>
            <person name="Clish C."/>
            <person name="Bullock K."/>
            <person name="Deik A."/>
            <person name="Scott J."/>
            <person name="Pierce K.A."/>
            <person name="Xavier R.J."/>
            <person name="Alm E.J."/>
        </authorList>
    </citation>
    <scope>NUCLEOTIDE SEQUENCE [LARGE SCALE GENOMIC DNA]</scope>
    <source>
        <strain evidence="5 8">BIOML-A106</strain>
        <strain evidence="6 7">BIOML-A7</strain>
    </source>
</reference>
<dbReference type="GO" id="GO:0032259">
    <property type="term" value="P:methylation"/>
    <property type="evidence" value="ECO:0007669"/>
    <property type="project" value="UniProtKB-KW"/>
</dbReference>
<dbReference type="EMBL" id="VWEQ01000004">
    <property type="protein sequence ID" value="KAA4754656.1"/>
    <property type="molecule type" value="Genomic_DNA"/>
</dbReference>
<proteinExistence type="inferred from homology"/>
<dbReference type="GO" id="GO:0003677">
    <property type="term" value="F:DNA binding"/>
    <property type="evidence" value="ECO:0007669"/>
    <property type="project" value="InterPro"/>
</dbReference>
<evidence type="ECO:0000313" key="5">
    <source>
        <dbReference type="EMBL" id="KAA4754656.1"/>
    </source>
</evidence>
<comment type="caution">
    <text evidence="5">The sequence shown here is derived from an EMBL/GenBank/DDBJ whole genome shotgun (WGS) entry which is preliminary data.</text>
</comment>